<dbReference type="PROSITE" id="PS01124">
    <property type="entry name" value="HTH_ARAC_FAMILY_2"/>
    <property type="match status" value="1"/>
</dbReference>
<keyword evidence="6" id="KW-1185">Reference proteome</keyword>
<dbReference type="InterPro" id="IPR009057">
    <property type="entry name" value="Homeodomain-like_sf"/>
</dbReference>
<keyword evidence="5" id="KW-0614">Plasmid</keyword>
<sequence length="269" mass="29992">MDGFDLSTFDDSVPREIVALGITYPDGYIEEKHSHRRAQLLYGTSGVLMLTTQRGAWMMPPHRGMWIPPGTEHEVKMLGSVAMRSIYIEPAASKAPFDHCQVVSISGLMKELLMEAATMPRHYDKSGRDGAVMDLILHELRRLSPVPLTLPLPGDAKLSSLCRDFLLHPNSQETVDDWVEQAAMSRRTFTRRFKSQTGLSFVAWRQQACLMSALPRLAQGEAITTVAFDLGYENPASFTAMFVRLLGIAPREYLRSGIATPAQPVVEDK</sequence>
<keyword evidence="3" id="KW-0804">Transcription</keyword>
<comment type="caution">
    <text evidence="5">The sequence shown here is derived from an EMBL/GenBank/DDBJ whole genome shotgun (WGS) entry which is preliminary data.</text>
</comment>
<dbReference type="SUPFAM" id="SSF46689">
    <property type="entry name" value="Homeodomain-like"/>
    <property type="match status" value="1"/>
</dbReference>
<dbReference type="InterPro" id="IPR018060">
    <property type="entry name" value="HTH_AraC"/>
</dbReference>
<proteinExistence type="predicted"/>
<dbReference type="InterPro" id="IPR003313">
    <property type="entry name" value="AraC-bd"/>
</dbReference>
<gene>
    <name evidence="5" type="ORF">MKI86_18330</name>
</gene>
<evidence type="ECO:0000313" key="5">
    <source>
        <dbReference type="EMBL" id="MCJ8151104.1"/>
    </source>
</evidence>
<organism evidence="5 6">
    <name type="scientific">Shinella sedimenti</name>
    <dbReference type="NCBI Taxonomy" id="2919913"/>
    <lineage>
        <taxon>Bacteria</taxon>
        <taxon>Pseudomonadati</taxon>
        <taxon>Pseudomonadota</taxon>
        <taxon>Alphaproteobacteria</taxon>
        <taxon>Hyphomicrobiales</taxon>
        <taxon>Rhizobiaceae</taxon>
        <taxon>Shinella</taxon>
    </lineage>
</organism>
<geneLocation type="plasmid" evidence="5">
    <name>unnamed</name>
</geneLocation>
<dbReference type="Proteomes" id="UP001201844">
    <property type="component" value="Unassembled WGS sequence"/>
</dbReference>
<dbReference type="SUPFAM" id="SSF51182">
    <property type="entry name" value="RmlC-like cupins"/>
    <property type="match status" value="1"/>
</dbReference>
<dbReference type="Pfam" id="PF02311">
    <property type="entry name" value="AraC_binding"/>
    <property type="match status" value="1"/>
</dbReference>
<dbReference type="SMART" id="SM00342">
    <property type="entry name" value="HTH_ARAC"/>
    <property type="match status" value="1"/>
</dbReference>
<evidence type="ECO:0000256" key="3">
    <source>
        <dbReference type="ARBA" id="ARBA00023163"/>
    </source>
</evidence>
<evidence type="ECO:0000256" key="1">
    <source>
        <dbReference type="ARBA" id="ARBA00023015"/>
    </source>
</evidence>
<protein>
    <submittedName>
        <fullName evidence="5">Helix-turn-helix transcriptional regulator</fullName>
    </submittedName>
</protein>
<evidence type="ECO:0000313" key="6">
    <source>
        <dbReference type="Proteomes" id="UP001201844"/>
    </source>
</evidence>
<dbReference type="PANTHER" id="PTHR11019">
    <property type="entry name" value="HTH-TYPE TRANSCRIPTIONAL REGULATOR NIMR"/>
    <property type="match status" value="1"/>
</dbReference>
<keyword evidence="1" id="KW-0805">Transcription regulation</keyword>
<dbReference type="Gene3D" id="2.60.120.10">
    <property type="entry name" value="Jelly Rolls"/>
    <property type="match status" value="1"/>
</dbReference>
<dbReference type="RefSeq" id="WP_241603856.1">
    <property type="nucleotide sequence ID" value="NZ_JAKVIN010000008.1"/>
</dbReference>
<dbReference type="CDD" id="cd06124">
    <property type="entry name" value="cupin_NimR-like_N"/>
    <property type="match status" value="1"/>
</dbReference>
<dbReference type="Gene3D" id="1.10.10.60">
    <property type="entry name" value="Homeodomain-like"/>
    <property type="match status" value="1"/>
</dbReference>
<keyword evidence="2" id="KW-0238">DNA-binding</keyword>
<feature type="domain" description="HTH araC/xylS-type" evidence="4">
    <location>
        <begin position="156"/>
        <end position="256"/>
    </location>
</feature>
<dbReference type="PANTHER" id="PTHR11019:SF159">
    <property type="entry name" value="TRANSCRIPTIONAL REGULATOR-RELATED"/>
    <property type="match status" value="1"/>
</dbReference>
<dbReference type="InterPro" id="IPR014710">
    <property type="entry name" value="RmlC-like_jellyroll"/>
</dbReference>
<name>A0ABT0CRU5_9HYPH</name>
<dbReference type="Pfam" id="PF12833">
    <property type="entry name" value="HTH_18"/>
    <property type="match status" value="1"/>
</dbReference>
<reference evidence="5 6" key="1">
    <citation type="submission" date="2022-02" db="EMBL/GenBank/DDBJ databases">
        <title>Shinella B3.7 sp. nov., isolated from Sediment (Zhairuo Island).</title>
        <authorList>
            <person name="Chen G."/>
        </authorList>
    </citation>
    <scope>NUCLEOTIDE SEQUENCE [LARGE SCALE GENOMIC DNA]</scope>
    <source>
        <strain evidence="5 6">B3.7</strain>
        <plasmid evidence="5">unnamed</plasmid>
    </source>
</reference>
<dbReference type="EMBL" id="JAKVIN010000008">
    <property type="protein sequence ID" value="MCJ8151104.1"/>
    <property type="molecule type" value="Genomic_DNA"/>
</dbReference>
<dbReference type="InterPro" id="IPR011051">
    <property type="entry name" value="RmlC_Cupin_sf"/>
</dbReference>
<evidence type="ECO:0000256" key="2">
    <source>
        <dbReference type="ARBA" id="ARBA00023125"/>
    </source>
</evidence>
<evidence type="ECO:0000259" key="4">
    <source>
        <dbReference type="PROSITE" id="PS01124"/>
    </source>
</evidence>
<accession>A0ABT0CRU5</accession>